<proteinExistence type="inferred from homology"/>
<dbReference type="Pfam" id="PF16745">
    <property type="entry name" value="RsgA_N"/>
    <property type="match status" value="1"/>
</dbReference>
<evidence type="ECO:0000256" key="5">
    <source>
        <dbReference type="ARBA" id="ARBA00022741"/>
    </source>
</evidence>
<dbReference type="PANTHER" id="PTHR32120:SF11">
    <property type="entry name" value="SMALL RIBOSOMAL SUBUNIT BIOGENESIS GTPASE RSGA 1, MITOCHONDRIAL-RELATED"/>
    <property type="match status" value="1"/>
</dbReference>
<reference evidence="13 14" key="1">
    <citation type="submission" date="2015-09" db="EMBL/GenBank/DDBJ databases">
        <title>Genome sequence of Oxobacter pfennigii DSM 3222.</title>
        <authorList>
            <person name="Poehlein A."/>
            <person name="Bengelsdorf F.R."/>
            <person name="Schiel-Bengelsdorf B."/>
            <person name="Duerre P."/>
            <person name="Daniel R."/>
        </authorList>
    </citation>
    <scope>NUCLEOTIDE SEQUENCE [LARGE SCALE GENOMIC DNA]</scope>
    <source>
        <strain evidence="13 14">DSM 3222</strain>
    </source>
</reference>
<evidence type="ECO:0000313" key="13">
    <source>
        <dbReference type="EMBL" id="KPU43972.1"/>
    </source>
</evidence>
<dbReference type="AlphaFoldDB" id="A0A0P8WZP6"/>
<comment type="function">
    <text evidence="10">One of several proteins that assist in the late maturation steps of the functional core of the 30S ribosomal subunit. Helps release RbfA from mature subunits. May play a role in the assembly of ribosomal proteins into the subunit. Circularly permuted GTPase that catalyzes slow GTP hydrolysis, GTPase activity is stimulated by the 30S ribosomal subunit.</text>
</comment>
<dbReference type="HAMAP" id="MF_01820">
    <property type="entry name" value="GTPase_RsgA"/>
    <property type="match status" value="1"/>
</dbReference>
<dbReference type="GO" id="GO:0046872">
    <property type="term" value="F:metal ion binding"/>
    <property type="evidence" value="ECO:0007669"/>
    <property type="project" value="UniProtKB-KW"/>
</dbReference>
<gene>
    <name evidence="13" type="primary">rsgA_1</name>
    <name evidence="10" type="synonym">rsgA</name>
    <name evidence="13" type="ORF">OXPF_21370</name>
</gene>
<dbReference type="CDD" id="cd04466">
    <property type="entry name" value="S1_YloQ_GTPase"/>
    <property type="match status" value="1"/>
</dbReference>
<dbReference type="RefSeq" id="WP_054875180.1">
    <property type="nucleotide sequence ID" value="NZ_LKET01000032.1"/>
</dbReference>
<feature type="binding site" evidence="10">
    <location>
        <position position="246"/>
    </location>
    <ligand>
        <name>Zn(2+)</name>
        <dbReference type="ChEBI" id="CHEBI:29105"/>
    </ligand>
</feature>
<dbReference type="GO" id="GO:0042274">
    <property type="term" value="P:ribosomal small subunit biogenesis"/>
    <property type="evidence" value="ECO:0007669"/>
    <property type="project" value="UniProtKB-UniRule"/>
</dbReference>
<evidence type="ECO:0000256" key="1">
    <source>
        <dbReference type="ARBA" id="ARBA00022490"/>
    </source>
</evidence>
<dbReference type="GO" id="GO:0003924">
    <property type="term" value="F:GTPase activity"/>
    <property type="evidence" value="ECO:0007669"/>
    <property type="project" value="UniProtKB-UniRule"/>
</dbReference>
<dbReference type="InterPro" id="IPR031944">
    <property type="entry name" value="RsgA_N"/>
</dbReference>
<feature type="domain" description="CP-type G" evidence="12">
    <location>
        <begin position="62"/>
        <end position="220"/>
    </location>
</feature>
<dbReference type="InterPro" id="IPR010914">
    <property type="entry name" value="RsgA_GTPase_dom"/>
</dbReference>
<evidence type="ECO:0000256" key="3">
    <source>
        <dbReference type="ARBA" id="ARBA00022723"/>
    </source>
</evidence>
<keyword evidence="1 10" id="KW-0963">Cytoplasm</keyword>
<dbReference type="GO" id="GO:0019843">
    <property type="term" value="F:rRNA binding"/>
    <property type="evidence" value="ECO:0007669"/>
    <property type="project" value="UniProtKB-KW"/>
</dbReference>
<dbReference type="STRING" id="36849.OXPF_21370"/>
<evidence type="ECO:0000256" key="4">
    <source>
        <dbReference type="ARBA" id="ARBA00022730"/>
    </source>
</evidence>
<evidence type="ECO:0000256" key="6">
    <source>
        <dbReference type="ARBA" id="ARBA00022801"/>
    </source>
</evidence>
<dbReference type="EC" id="3.6.1.-" evidence="10"/>
<keyword evidence="14" id="KW-1185">Reference proteome</keyword>
<keyword evidence="9 10" id="KW-0342">GTP-binding</keyword>
<dbReference type="GO" id="GO:0005525">
    <property type="term" value="F:GTP binding"/>
    <property type="evidence" value="ECO:0007669"/>
    <property type="project" value="UniProtKB-UniRule"/>
</dbReference>
<dbReference type="Gene3D" id="1.10.40.50">
    <property type="entry name" value="Probable gtpase engc, domain 3"/>
    <property type="match status" value="1"/>
</dbReference>
<keyword evidence="3 10" id="KW-0479">Metal-binding</keyword>
<dbReference type="PANTHER" id="PTHR32120">
    <property type="entry name" value="SMALL RIBOSOMAL SUBUNIT BIOGENESIS GTPASE RSGA"/>
    <property type="match status" value="1"/>
</dbReference>
<accession>A0A0P8WZP6</accession>
<comment type="subunit">
    <text evidence="10">Monomer. Associates with 30S ribosomal subunit, binds 16S rRNA.</text>
</comment>
<feature type="binding site" evidence="10">
    <location>
        <position position="259"/>
    </location>
    <ligand>
        <name>Zn(2+)</name>
        <dbReference type="ChEBI" id="CHEBI:29105"/>
    </ligand>
</feature>
<organism evidence="13 14">
    <name type="scientific">Oxobacter pfennigii</name>
    <dbReference type="NCBI Taxonomy" id="36849"/>
    <lineage>
        <taxon>Bacteria</taxon>
        <taxon>Bacillati</taxon>
        <taxon>Bacillota</taxon>
        <taxon>Clostridia</taxon>
        <taxon>Eubacteriales</taxon>
        <taxon>Clostridiaceae</taxon>
        <taxon>Oxobacter</taxon>
    </lineage>
</organism>
<evidence type="ECO:0000256" key="7">
    <source>
        <dbReference type="ARBA" id="ARBA00022833"/>
    </source>
</evidence>
<keyword evidence="8 10" id="KW-0694">RNA-binding</keyword>
<keyword evidence="4 10" id="KW-0699">rRNA-binding</keyword>
<evidence type="ECO:0000256" key="9">
    <source>
        <dbReference type="ARBA" id="ARBA00023134"/>
    </source>
</evidence>
<dbReference type="SUPFAM" id="SSF50249">
    <property type="entry name" value="Nucleic acid-binding proteins"/>
    <property type="match status" value="1"/>
</dbReference>
<comment type="similarity">
    <text evidence="10">Belongs to the TRAFAC class YlqF/YawG GTPase family. RsgA subfamily.</text>
</comment>
<comment type="caution">
    <text evidence="13">The sequence shown here is derived from an EMBL/GenBank/DDBJ whole genome shotgun (WGS) entry which is preliminary data.</text>
</comment>
<dbReference type="SUPFAM" id="SSF52540">
    <property type="entry name" value="P-loop containing nucleoside triphosphate hydrolases"/>
    <property type="match status" value="1"/>
</dbReference>
<dbReference type="InterPro" id="IPR030378">
    <property type="entry name" value="G_CP_dom"/>
</dbReference>
<keyword evidence="5 10" id="KW-0547">Nucleotide-binding</keyword>
<feature type="domain" description="EngC GTPase" evidence="11">
    <location>
        <begin position="71"/>
        <end position="218"/>
    </location>
</feature>
<protein>
    <recommendedName>
        <fullName evidence="10">Small ribosomal subunit biogenesis GTPase RsgA</fullName>
        <ecNumber evidence="10">3.6.1.-</ecNumber>
    </recommendedName>
</protein>
<keyword evidence="6 10" id="KW-0378">Hydrolase</keyword>
<dbReference type="PATRIC" id="fig|36849.3.peg.2256"/>
<feature type="binding site" evidence="10">
    <location>
        <begin position="162"/>
        <end position="170"/>
    </location>
    <ligand>
        <name>GTP</name>
        <dbReference type="ChEBI" id="CHEBI:37565"/>
    </ligand>
</feature>
<evidence type="ECO:0000256" key="10">
    <source>
        <dbReference type="HAMAP-Rule" id="MF_01820"/>
    </source>
</evidence>
<keyword evidence="7 10" id="KW-0862">Zinc</keyword>
<evidence type="ECO:0000313" key="14">
    <source>
        <dbReference type="Proteomes" id="UP000050326"/>
    </source>
</evidence>
<dbReference type="PROSITE" id="PS51721">
    <property type="entry name" value="G_CP"/>
    <property type="match status" value="1"/>
</dbReference>
<dbReference type="NCBIfam" id="TIGR00157">
    <property type="entry name" value="ribosome small subunit-dependent GTPase A"/>
    <property type="match status" value="1"/>
</dbReference>
<dbReference type="PROSITE" id="PS50936">
    <property type="entry name" value="ENGC_GTPASE"/>
    <property type="match status" value="1"/>
</dbReference>
<sequence>MPQGLIIKGIGGFYYVKTEEGIVECRARGKFRNENITPLVGDMVTVSIHNNSNSLDKIHERKNQLIRPPVANVDQLIIVFAAVKPEPNLELLDKFLIVAELNNMDIAICINKIDLIEAPLIEGMFAPYKEAGFNIIYTSTKKDIGIEDLKLYLKDKVSVFSGPSGVGKSSLLNKLHPSFNMETGEISKKIERGKQTTRHTQLLELHEGGYVADTPGFSSLEYEAMKVDYEELDYLFPEFRDFLGQCKFTGCSHTKEPGCAVKNAVEEKQVNKRRYESYVRMYDDIKKLGRNYR</sequence>
<evidence type="ECO:0000259" key="11">
    <source>
        <dbReference type="PROSITE" id="PS50936"/>
    </source>
</evidence>
<dbReference type="InterPro" id="IPR012340">
    <property type="entry name" value="NA-bd_OB-fold"/>
</dbReference>
<dbReference type="GO" id="GO:0005737">
    <property type="term" value="C:cytoplasm"/>
    <property type="evidence" value="ECO:0007669"/>
    <property type="project" value="UniProtKB-SubCell"/>
</dbReference>
<name>A0A0P8WZP6_9CLOT</name>
<dbReference type="InterPro" id="IPR004881">
    <property type="entry name" value="Ribosome_biogen_GTPase_RsgA"/>
</dbReference>
<dbReference type="OrthoDB" id="9809485at2"/>
<dbReference type="Gene3D" id="2.40.50.140">
    <property type="entry name" value="Nucleic acid-binding proteins"/>
    <property type="match status" value="1"/>
</dbReference>
<keyword evidence="2 10" id="KW-0690">Ribosome biogenesis</keyword>
<evidence type="ECO:0000256" key="8">
    <source>
        <dbReference type="ARBA" id="ARBA00022884"/>
    </source>
</evidence>
<evidence type="ECO:0000259" key="12">
    <source>
        <dbReference type="PROSITE" id="PS51721"/>
    </source>
</evidence>
<dbReference type="Gene3D" id="3.40.50.300">
    <property type="entry name" value="P-loop containing nucleotide triphosphate hydrolases"/>
    <property type="match status" value="1"/>
</dbReference>
<comment type="cofactor">
    <cofactor evidence="10">
        <name>Zn(2+)</name>
        <dbReference type="ChEBI" id="CHEBI:29105"/>
    </cofactor>
    <text evidence="10">Binds 1 zinc ion per subunit.</text>
</comment>
<dbReference type="Pfam" id="PF03193">
    <property type="entry name" value="RsgA_GTPase"/>
    <property type="match status" value="1"/>
</dbReference>
<feature type="binding site" evidence="10">
    <location>
        <position position="251"/>
    </location>
    <ligand>
        <name>Zn(2+)</name>
        <dbReference type="ChEBI" id="CHEBI:29105"/>
    </ligand>
</feature>
<feature type="binding site" evidence="10">
    <location>
        <position position="253"/>
    </location>
    <ligand>
        <name>Zn(2+)</name>
        <dbReference type="ChEBI" id="CHEBI:29105"/>
    </ligand>
</feature>
<dbReference type="InterPro" id="IPR027417">
    <property type="entry name" value="P-loop_NTPase"/>
</dbReference>
<comment type="subcellular location">
    <subcellularLocation>
        <location evidence="10">Cytoplasm</location>
    </subcellularLocation>
</comment>
<evidence type="ECO:0000256" key="2">
    <source>
        <dbReference type="ARBA" id="ARBA00022517"/>
    </source>
</evidence>
<dbReference type="Proteomes" id="UP000050326">
    <property type="component" value="Unassembled WGS sequence"/>
</dbReference>
<feature type="binding site" evidence="10">
    <location>
        <begin position="111"/>
        <end position="114"/>
    </location>
    <ligand>
        <name>GTP</name>
        <dbReference type="ChEBI" id="CHEBI:37565"/>
    </ligand>
</feature>
<dbReference type="EMBL" id="LKET01000032">
    <property type="protein sequence ID" value="KPU43972.1"/>
    <property type="molecule type" value="Genomic_DNA"/>
</dbReference>
<dbReference type="CDD" id="cd01854">
    <property type="entry name" value="YjeQ_EngC"/>
    <property type="match status" value="1"/>
</dbReference>